<protein>
    <submittedName>
        <fullName evidence="1">Uncharacterized protein</fullName>
    </submittedName>
</protein>
<dbReference type="AlphaFoldDB" id="A0A4P6Q4E1"/>
<dbReference type="RefSeq" id="WP_131099506.1">
    <property type="nucleotide sequence ID" value="NZ_CP036455.1"/>
</dbReference>
<dbReference type="EMBL" id="CP036455">
    <property type="protein sequence ID" value="QBI55515.1"/>
    <property type="molecule type" value="Genomic_DNA"/>
</dbReference>
<dbReference type="OrthoDB" id="3434578at2"/>
<dbReference type="KEGG" id="strr:EKD16_18760"/>
<sequence>MSEPIPRSPAWVRLLLLPVALLRFLPFHASPVPPPRRPERARPYVASAAVPPDYERFCELHTRHVSRWRLTYTPGHAAPYQAHHRAAEGIVLSAGDLDSLEFALTAFTPPPRTRPYLDHGAQTRPTSRTLAADEAHALHQLADDLAASAQDSACWASAIRESSLEMLARIAARLGDACGHPAPDRHSCLRPSCHEGHHLDALGRAWELAAEDAR</sequence>
<gene>
    <name evidence="1" type="ORF">EKD16_18760</name>
</gene>
<organism evidence="1 2">
    <name type="scientific">Streptomonospora litoralis</name>
    <dbReference type="NCBI Taxonomy" id="2498135"/>
    <lineage>
        <taxon>Bacteria</taxon>
        <taxon>Bacillati</taxon>
        <taxon>Actinomycetota</taxon>
        <taxon>Actinomycetes</taxon>
        <taxon>Streptosporangiales</taxon>
        <taxon>Nocardiopsidaceae</taxon>
        <taxon>Streptomonospora</taxon>
    </lineage>
</organism>
<evidence type="ECO:0000313" key="2">
    <source>
        <dbReference type="Proteomes" id="UP000292235"/>
    </source>
</evidence>
<proteinExistence type="predicted"/>
<name>A0A4P6Q4E1_9ACTN</name>
<keyword evidence="2" id="KW-1185">Reference proteome</keyword>
<reference evidence="1 2" key="1">
    <citation type="submission" date="2019-02" db="EMBL/GenBank/DDBJ databases">
        <authorList>
            <person name="Khodamoradi S."/>
            <person name="Hahnke R.L."/>
            <person name="Kaempfer P."/>
            <person name="Schumann P."/>
            <person name="Rohde M."/>
            <person name="Steinert M."/>
            <person name="Luzhetskyy A."/>
            <person name="Wink J."/>
            <person name="Ruckert C."/>
        </authorList>
    </citation>
    <scope>NUCLEOTIDE SEQUENCE [LARGE SCALE GENOMIC DNA]</scope>
    <source>
        <strain evidence="1 2">M2</strain>
    </source>
</reference>
<dbReference type="Proteomes" id="UP000292235">
    <property type="component" value="Chromosome"/>
</dbReference>
<evidence type="ECO:0000313" key="1">
    <source>
        <dbReference type="EMBL" id="QBI55515.1"/>
    </source>
</evidence>
<accession>A0A4P6Q4E1</accession>